<feature type="compositionally biased region" description="Basic and acidic residues" evidence="16">
    <location>
        <begin position="151"/>
        <end position="160"/>
    </location>
</feature>
<dbReference type="GO" id="GO:0009251">
    <property type="term" value="P:glucan catabolic process"/>
    <property type="evidence" value="ECO:0007669"/>
    <property type="project" value="TreeGrafter"/>
</dbReference>
<keyword evidence="20" id="KW-1185">Reference proteome</keyword>
<evidence type="ECO:0000256" key="17">
    <source>
        <dbReference type="SAM" id="Phobius"/>
    </source>
</evidence>
<dbReference type="GO" id="GO:0071555">
    <property type="term" value="P:cell wall organization"/>
    <property type="evidence" value="ECO:0007669"/>
    <property type="project" value="UniProtKB-KW"/>
</dbReference>
<evidence type="ECO:0000313" key="20">
    <source>
        <dbReference type="Proteomes" id="UP001187682"/>
    </source>
</evidence>
<dbReference type="GO" id="GO:0005886">
    <property type="term" value="C:plasma membrane"/>
    <property type="evidence" value="ECO:0007669"/>
    <property type="project" value="UniProtKB-SubCell"/>
</dbReference>
<organism evidence="19 20">
    <name type="scientific">Cephalotrichum gorgonifer</name>
    <dbReference type="NCBI Taxonomy" id="2041049"/>
    <lineage>
        <taxon>Eukaryota</taxon>
        <taxon>Fungi</taxon>
        <taxon>Dikarya</taxon>
        <taxon>Ascomycota</taxon>
        <taxon>Pezizomycotina</taxon>
        <taxon>Sordariomycetes</taxon>
        <taxon>Hypocreomycetidae</taxon>
        <taxon>Microascales</taxon>
        <taxon>Microascaceae</taxon>
        <taxon>Cephalotrichum</taxon>
    </lineage>
</organism>
<evidence type="ECO:0000256" key="12">
    <source>
        <dbReference type="ARBA" id="ARBA00036824"/>
    </source>
</evidence>
<feature type="region of interest" description="Disordered" evidence="16">
    <location>
        <begin position="252"/>
        <end position="272"/>
    </location>
</feature>
<comment type="catalytic activity">
    <reaction evidence="12">
        <text>Successive hydrolysis of beta-D-glucose units from the non-reducing ends of (1-&gt;3)-beta-D-glucans, releasing alpha-glucose.</text>
        <dbReference type="EC" id="3.2.1.58"/>
    </reaction>
</comment>
<evidence type="ECO:0000256" key="2">
    <source>
        <dbReference type="ARBA" id="ARBA00005641"/>
    </source>
</evidence>
<dbReference type="Proteomes" id="UP001187682">
    <property type="component" value="Unassembled WGS sequence"/>
</dbReference>
<evidence type="ECO:0000256" key="16">
    <source>
        <dbReference type="SAM" id="MobiDB-lite"/>
    </source>
</evidence>
<comment type="subcellular location">
    <subcellularLocation>
        <location evidence="1">Cell membrane</location>
        <topology evidence="1">Single-pass type II membrane protein</topology>
    </subcellularLocation>
</comment>
<feature type="compositionally biased region" description="Basic and acidic residues" evidence="16">
    <location>
        <begin position="122"/>
        <end position="144"/>
    </location>
</feature>
<feature type="compositionally biased region" description="Basic and acidic residues" evidence="16">
    <location>
        <begin position="84"/>
        <end position="106"/>
    </location>
</feature>
<dbReference type="GO" id="GO:0009986">
    <property type="term" value="C:cell surface"/>
    <property type="evidence" value="ECO:0007669"/>
    <property type="project" value="TreeGrafter"/>
</dbReference>
<evidence type="ECO:0000256" key="5">
    <source>
        <dbReference type="ARBA" id="ARBA00022801"/>
    </source>
</evidence>
<dbReference type="GO" id="GO:0005576">
    <property type="term" value="C:extracellular region"/>
    <property type="evidence" value="ECO:0007669"/>
    <property type="project" value="TreeGrafter"/>
</dbReference>
<comment type="similarity">
    <text evidence="2">Belongs to the glycosyl hydrolase 5 (cellulase A) family.</text>
</comment>
<keyword evidence="7 17" id="KW-1133">Transmembrane helix</keyword>
<feature type="transmembrane region" description="Helical" evidence="17">
    <location>
        <begin position="227"/>
        <end position="248"/>
    </location>
</feature>
<dbReference type="SUPFAM" id="SSF51445">
    <property type="entry name" value="(Trans)glycosidases"/>
    <property type="match status" value="1"/>
</dbReference>
<reference evidence="19" key="1">
    <citation type="submission" date="2018-03" db="EMBL/GenBank/DDBJ databases">
        <authorList>
            <person name="Guldener U."/>
        </authorList>
    </citation>
    <scope>NUCLEOTIDE SEQUENCE</scope>
</reference>
<protein>
    <recommendedName>
        <fullName evidence="14">glucan 1,3-beta-glucosidase</fullName>
        <ecNumber evidence="14">3.2.1.58</ecNumber>
    </recommendedName>
    <alternativeName>
        <fullName evidence="15">Exo-1,3-beta-glucanase D</fullName>
    </alternativeName>
</protein>
<dbReference type="EMBL" id="ONZQ02000011">
    <property type="protein sequence ID" value="SPO05006.1"/>
    <property type="molecule type" value="Genomic_DNA"/>
</dbReference>
<keyword evidence="6" id="KW-0735">Signal-anchor</keyword>
<keyword evidence="8 17" id="KW-0472">Membrane</keyword>
<feature type="region of interest" description="Disordered" evidence="16">
    <location>
        <begin position="1"/>
        <end position="160"/>
    </location>
</feature>
<dbReference type="InterPro" id="IPR050386">
    <property type="entry name" value="Glycosyl_hydrolase_5"/>
</dbReference>
<evidence type="ECO:0000256" key="10">
    <source>
        <dbReference type="ARBA" id="ARBA00023295"/>
    </source>
</evidence>
<comment type="caution">
    <text evidence="19">The sequence shown here is derived from an EMBL/GenBank/DDBJ whole genome shotgun (WGS) entry which is preliminary data.</text>
</comment>
<evidence type="ECO:0000313" key="19">
    <source>
        <dbReference type="EMBL" id="SPO05006.1"/>
    </source>
</evidence>
<sequence length="752" mass="86553">MAPRGESPPRTRRDRDRTRERNRDRTRERERDRTRDRERDRTRERERERERDRYQDSDREQEREARREARRERRQSSAQPARRSRYDEPVDEPPRTRRHTRSGDGRRHSRARSGGLSAEALARQEREQRRQEEEERRLEHEQRRNARRQAKREQARPPREEYIEVPVERPRREKKGLKRRVVSGAVMEEGRARGYSGRMRGGAGTEESVEKEGLLRSQLPWWKRKRILTYIGISVVALIILIVVAVVVSNKNKSDDSASNGPSTSNLDNLDRNSIPEKYRGTDLDPWSWADTSGFNLTFTTETVGDLPVMGLFTDWDDSKAANDKVPPLNKAWGSYADRPARGVNVGGWLSLEPFITPSLFQYDAKMGIVDEYTLCDLLGDRAKATLEKHYAEFVTESTFRDIAAAGLDHVRIPFSYWAVEVYDGDPYVFRTSWRYLLRAIEWARKYGLRVNLDVHGLPGSQNGWNHSGRLGAIGWLNGASGDENAKRSLEMHDRLSKFFAQDRYKNIVAFYGLANEPKMTELEVSAVVSWTEEAYKLVRGNGVEAVVVFGDGFMGLGKWKGQLSGLEGLALDVHQYLIFNTNQVVYTHKKKVEYACDGWSKQSVDSMDTSTGFGPTLFAEWSQADTDCAKHLTNVGWGNRWEGTYDTGGSDSVLQPRCPAEDHTCSCAMANADPADYSSEYREFLKMFAEAQMHSFEKGWGWWYWTWKTESAAQWSYEAGLKAGILPEKAYERDFDCSGNIPDFEGLPEYY</sequence>
<comment type="function">
    <text evidence="13">Glucosidase involved in the degradation of cellulosic biomass. Active on lichenan.</text>
</comment>
<dbReference type="PANTHER" id="PTHR31297">
    <property type="entry name" value="GLUCAN ENDO-1,6-BETA-GLUCOSIDASE B"/>
    <property type="match status" value="1"/>
</dbReference>
<dbReference type="InterPro" id="IPR001547">
    <property type="entry name" value="Glyco_hydro_5"/>
</dbReference>
<dbReference type="FunFam" id="3.20.20.80:FF:000033">
    <property type="entry name" value="Glucan 1,3-beta-glucosidase A"/>
    <property type="match status" value="1"/>
</dbReference>
<keyword evidence="3" id="KW-1003">Cell membrane</keyword>
<evidence type="ECO:0000256" key="9">
    <source>
        <dbReference type="ARBA" id="ARBA00023180"/>
    </source>
</evidence>
<evidence type="ECO:0000256" key="4">
    <source>
        <dbReference type="ARBA" id="ARBA00022692"/>
    </source>
</evidence>
<evidence type="ECO:0000256" key="3">
    <source>
        <dbReference type="ARBA" id="ARBA00022475"/>
    </source>
</evidence>
<evidence type="ECO:0000259" key="18">
    <source>
        <dbReference type="Pfam" id="PF00150"/>
    </source>
</evidence>
<dbReference type="PANTHER" id="PTHR31297:SF34">
    <property type="entry name" value="GLUCAN 1,3-BETA-GLUCOSIDASE 2"/>
    <property type="match status" value="1"/>
</dbReference>
<proteinExistence type="inferred from homology"/>
<dbReference type="AlphaFoldDB" id="A0AAE8N239"/>
<keyword evidence="10" id="KW-0326">Glycosidase</keyword>
<keyword evidence="11" id="KW-0961">Cell wall biogenesis/degradation</keyword>
<evidence type="ECO:0000256" key="6">
    <source>
        <dbReference type="ARBA" id="ARBA00022968"/>
    </source>
</evidence>
<feature type="compositionally biased region" description="Basic and acidic residues" evidence="16">
    <location>
        <begin position="7"/>
        <end position="75"/>
    </location>
</feature>
<accession>A0AAE8N239</accession>
<evidence type="ECO:0000256" key="11">
    <source>
        <dbReference type="ARBA" id="ARBA00023316"/>
    </source>
</evidence>
<dbReference type="Gene3D" id="3.20.20.80">
    <property type="entry name" value="Glycosidases"/>
    <property type="match status" value="1"/>
</dbReference>
<evidence type="ECO:0000256" key="1">
    <source>
        <dbReference type="ARBA" id="ARBA00004401"/>
    </source>
</evidence>
<evidence type="ECO:0000256" key="14">
    <source>
        <dbReference type="ARBA" id="ARBA00038929"/>
    </source>
</evidence>
<dbReference type="InterPro" id="IPR017853">
    <property type="entry name" value="GH"/>
</dbReference>
<evidence type="ECO:0000256" key="7">
    <source>
        <dbReference type="ARBA" id="ARBA00022989"/>
    </source>
</evidence>
<name>A0AAE8N239_9PEZI</name>
<dbReference type="GO" id="GO:0004338">
    <property type="term" value="F:glucan exo-1,3-beta-glucosidase activity"/>
    <property type="evidence" value="ECO:0007669"/>
    <property type="project" value="UniProtKB-EC"/>
</dbReference>
<evidence type="ECO:0000256" key="13">
    <source>
        <dbReference type="ARBA" id="ARBA00037126"/>
    </source>
</evidence>
<gene>
    <name evidence="19" type="ORF">DNG_07691</name>
</gene>
<keyword evidence="5" id="KW-0378">Hydrolase</keyword>
<dbReference type="Pfam" id="PF00150">
    <property type="entry name" value="Cellulase"/>
    <property type="match status" value="1"/>
</dbReference>
<evidence type="ECO:0000256" key="15">
    <source>
        <dbReference type="ARBA" id="ARBA00041260"/>
    </source>
</evidence>
<keyword evidence="9" id="KW-0325">Glycoprotein</keyword>
<keyword evidence="4 17" id="KW-0812">Transmembrane</keyword>
<dbReference type="EC" id="3.2.1.58" evidence="14"/>
<evidence type="ECO:0000256" key="8">
    <source>
        <dbReference type="ARBA" id="ARBA00023136"/>
    </source>
</evidence>
<feature type="domain" description="Glycoside hydrolase family 5" evidence="18">
    <location>
        <begin position="391"/>
        <end position="582"/>
    </location>
</feature>